<dbReference type="Proteomes" id="UP001305647">
    <property type="component" value="Unassembled WGS sequence"/>
</dbReference>
<gene>
    <name evidence="1" type="ORF">N658DRAFT_501027</name>
</gene>
<proteinExistence type="predicted"/>
<accession>A0AAN6SXZ4</accession>
<feature type="non-terminal residue" evidence="1">
    <location>
        <position position="1"/>
    </location>
</feature>
<feature type="non-terminal residue" evidence="1">
    <location>
        <position position="85"/>
    </location>
</feature>
<reference evidence="1" key="1">
    <citation type="journal article" date="2023" name="Mol. Phylogenet. Evol.">
        <title>Genome-scale phylogeny and comparative genomics of the fungal order Sordariales.</title>
        <authorList>
            <person name="Hensen N."/>
            <person name="Bonometti L."/>
            <person name="Westerberg I."/>
            <person name="Brannstrom I.O."/>
            <person name="Guillou S."/>
            <person name="Cros-Aarteil S."/>
            <person name="Calhoun S."/>
            <person name="Haridas S."/>
            <person name="Kuo A."/>
            <person name="Mondo S."/>
            <person name="Pangilinan J."/>
            <person name="Riley R."/>
            <person name="LaButti K."/>
            <person name="Andreopoulos B."/>
            <person name="Lipzen A."/>
            <person name="Chen C."/>
            <person name="Yan M."/>
            <person name="Daum C."/>
            <person name="Ng V."/>
            <person name="Clum A."/>
            <person name="Steindorff A."/>
            <person name="Ohm R.A."/>
            <person name="Martin F."/>
            <person name="Silar P."/>
            <person name="Natvig D.O."/>
            <person name="Lalanne C."/>
            <person name="Gautier V."/>
            <person name="Ament-Velasquez S.L."/>
            <person name="Kruys A."/>
            <person name="Hutchinson M.I."/>
            <person name="Powell A.J."/>
            <person name="Barry K."/>
            <person name="Miller A.N."/>
            <person name="Grigoriev I.V."/>
            <person name="Debuchy R."/>
            <person name="Gladieux P."/>
            <person name="Hiltunen Thoren M."/>
            <person name="Johannesson H."/>
        </authorList>
    </citation>
    <scope>NUCLEOTIDE SEQUENCE</scope>
    <source>
        <strain evidence="1">CBS 757.83</strain>
    </source>
</reference>
<evidence type="ECO:0000313" key="2">
    <source>
        <dbReference type="Proteomes" id="UP001305647"/>
    </source>
</evidence>
<dbReference type="AlphaFoldDB" id="A0AAN6SXZ4"/>
<dbReference type="EMBL" id="MU863690">
    <property type="protein sequence ID" value="KAK4096972.1"/>
    <property type="molecule type" value="Genomic_DNA"/>
</dbReference>
<name>A0AAN6SXZ4_9PEZI</name>
<keyword evidence="2" id="KW-1185">Reference proteome</keyword>
<evidence type="ECO:0000313" key="1">
    <source>
        <dbReference type="EMBL" id="KAK4096972.1"/>
    </source>
</evidence>
<protein>
    <submittedName>
        <fullName evidence="1">Uncharacterized protein</fullName>
    </submittedName>
</protein>
<reference evidence="1" key="2">
    <citation type="submission" date="2023-05" db="EMBL/GenBank/DDBJ databases">
        <authorList>
            <consortium name="Lawrence Berkeley National Laboratory"/>
            <person name="Steindorff A."/>
            <person name="Hensen N."/>
            <person name="Bonometti L."/>
            <person name="Westerberg I."/>
            <person name="Brannstrom I.O."/>
            <person name="Guillou S."/>
            <person name="Cros-Aarteil S."/>
            <person name="Calhoun S."/>
            <person name="Haridas S."/>
            <person name="Kuo A."/>
            <person name="Mondo S."/>
            <person name="Pangilinan J."/>
            <person name="Riley R."/>
            <person name="Labutti K."/>
            <person name="Andreopoulos B."/>
            <person name="Lipzen A."/>
            <person name="Chen C."/>
            <person name="Yanf M."/>
            <person name="Daum C."/>
            <person name="Ng V."/>
            <person name="Clum A."/>
            <person name="Ohm R."/>
            <person name="Martin F."/>
            <person name="Silar P."/>
            <person name="Natvig D."/>
            <person name="Lalanne C."/>
            <person name="Gautier V."/>
            <person name="Ament-Velasquez S.L."/>
            <person name="Kruys A."/>
            <person name="Hutchinson M.I."/>
            <person name="Powell A.J."/>
            <person name="Barry K."/>
            <person name="Miller A.N."/>
            <person name="Grigoriev I.V."/>
            <person name="Debuchy R."/>
            <person name="Gladieux P."/>
            <person name="Thoren M.H."/>
            <person name="Johannesson H."/>
        </authorList>
    </citation>
    <scope>NUCLEOTIDE SEQUENCE</scope>
    <source>
        <strain evidence="1">CBS 757.83</strain>
    </source>
</reference>
<comment type="caution">
    <text evidence="1">The sequence shown here is derived from an EMBL/GenBank/DDBJ whole genome shotgun (WGS) entry which is preliminary data.</text>
</comment>
<sequence>RAGARVRAAYLASAKPPLSWRTDTRVRPLRPAMLLLGATASLRRRHHTLVPQPRHPYPVQSIRGFIQYCNLRPETRGRGPATRTV</sequence>
<organism evidence="1 2">
    <name type="scientific">Parathielavia hyrcaniae</name>
    <dbReference type="NCBI Taxonomy" id="113614"/>
    <lineage>
        <taxon>Eukaryota</taxon>
        <taxon>Fungi</taxon>
        <taxon>Dikarya</taxon>
        <taxon>Ascomycota</taxon>
        <taxon>Pezizomycotina</taxon>
        <taxon>Sordariomycetes</taxon>
        <taxon>Sordariomycetidae</taxon>
        <taxon>Sordariales</taxon>
        <taxon>Chaetomiaceae</taxon>
        <taxon>Parathielavia</taxon>
    </lineage>
</organism>